<organism evidence="1 2">
    <name type="scientific">Racocetra persica</name>
    <dbReference type="NCBI Taxonomy" id="160502"/>
    <lineage>
        <taxon>Eukaryota</taxon>
        <taxon>Fungi</taxon>
        <taxon>Fungi incertae sedis</taxon>
        <taxon>Mucoromycota</taxon>
        <taxon>Glomeromycotina</taxon>
        <taxon>Glomeromycetes</taxon>
        <taxon>Diversisporales</taxon>
        <taxon>Gigasporaceae</taxon>
        <taxon>Racocetra</taxon>
    </lineage>
</organism>
<comment type="caution">
    <text evidence="1">The sequence shown here is derived from an EMBL/GenBank/DDBJ whole genome shotgun (WGS) entry which is preliminary data.</text>
</comment>
<keyword evidence="2" id="KW-1185">Reference proteome</keyword>
<feature type="non-terminal residue" evidence="1">
    <location>
        <position position="55"/>
    </location>
</feature>
<dbReference type="EMBL" id="CAJVQC010155928">
    <property type="protein sequence ID" value="CAG8847436.1"/>
    <property type="molecule type" value="Genomic_DNA"/>
</dbReference>
<name>A0ACA9SU65_9GLOM</name>
<reference evidence="1" key="1">
    <citation type="submission" date="2021-06" db="EMBL/GenBank/DDBJ databases">
        <authorList>
            <person name="Kallberg Y."/>
            <person name="Tangrot J."/>
            <person name="Rosling A."/>
        </authorList>
    </citation>
    <scope>NUCLEOTIDE SEQUENCE</scope>
    <source>
        <strain evidence="1">MA461A</strain>
    </source>
</reference>
<feature type="non-terminal residue" evidence="1">
    <location>
        <position position="1"/>
    </location>
</feature>
<gene>
    <name evidence="1" type="ORF">RPERSI_LOCUS34635</name>
</gene>
<evidence type="ECO:0000313" key="2">
    <source>
        <dbReference type="Proteomes" id="UP000789920"/>
    </source>
</evidence>
<evidence type="ECO:0000313" key="1">
    <source>
        <dbReference type="EMBL" id="CAG8847436.1"/>
    </source>
</evidence>
<dbReference type="Proteomes" id="UP000789920">
    <property type="component" value="Unassembled WGS sequence"/>
</dbReference>
<proteinExistence type="predicted"/>
<accession>A0ACA9SU65</accession>
<protein>
    <submittedName>
        <fullName evidence="1">13649_t:CDS:1</fullName>
    </submittedName>
</protein>
<sequence>YGKHVNRLQKRVKKARSGRVSEIFEGQCRKKTKGAFKIALRSFENNVFEPLSEIK</sequence>